<evidence type="ECO:0000256" key="1">
    <source>
        <dbReference type="ARBA" id="ARBA00010116"/>
    </source>
</evidence>
<dbReference type="InterPro" id="IPR051715">
    <property type="entry name" value="Intimin-Invasin_domain"/>
</dbReference>
<accession>H5UZX5</accession>
<gene>
    <name evidence="4" type="ORF">EH105704_02_03120</name>
</gene>
<dbReference type="InterPro" id="IPR003535">
    <property type="entry name" value="Intimin/invasin_bac"/>
</dbReference>
<sequence length="882" mass="93188">MNLLTGKAHRSKARNAVYSLLAWVQIILQVVLPLFSFASVSARADDQPRTHADTLPSSAAVSATAPDALPASATLSTVATSLSSSGAAGLTGSARTAAAGYAASSAQTWLNQFGTARIQLNVDENGNWDDSAFDFLAPLYDNKKSLLFTQLGLRAPDGRTTGNIGMGVRTFYREDWMFGANVFMDDDFTGKNRRIGIGAEAWTNNLKFSANTYMGTTTWHQSRDFADYNEKPADGYDIRAEGYLPAWPQLGGKLMYEQYYGENVALFDKDHLQHNPSAVTAGVNYTPVPLITFGVDYKRGQNSMDETLFGINLRYVPGQSWEQQLSPSQVALERSLQGSRYDLVERNNVITLQYKKKQQDDRLADMTLALVKDNSPADGVSANLVTLHAVTGSGAPARNAVINWTTTGTARLSATSSVTDSMGYATVSVADPAAEQVIVQATSGDVSRSVATTFIQSVSRLDLQLTQNNSLADGSAQNAGQLRVTDASGKALPNVAVTWKVNNGAVIVSSAAQTDEHGEAKVNFTSTHPGVVTLTASADNQTASIDSAFVANTIASLDVSTYANNAPADGISLNEVRAIVKDAANNPMPNVSVTWQVANSQTATLDNPTTLSDANGMATVHIKDSVAEPVSVTASAGTLTGTAQVTFSAIAVNAVTVTMEKDNAVADGAQINTARALVTDANGKPLAHTEVNWEIGGSGASATTPLTLQTNENGIATLSVNDRNGDKGEVVPLIAHAGGQQGQVNATFKPYKFGPVTNVELEHESTGWININTVIDGLDITVAPYEGMAEGDRITVNFNVTGTPAPKSSPLPNVTLPVHIVTAAEVGKPLMFTIEPDSLMNVESSGPGWPLEAVATVETEKPATSQHATGKSDTWNFDTLAS</sequence>
<feature type="domain" description="Big-1" evidence="3">
    <location>
        <begin position="654"/>
        <end position="749"/>
    </location>
</feature>
<dbReference type="Pfam" id="PF02369">
    <property type="entry name" value="Big_1"/>
    <property type="match status" value="4"/>
</dbReference>
<dbReference type="InterPro" id="IPR003344">
    <property type="entry name" value="Big_1_dom"/>
</dbReference>
<dbReference type="PANTHER" id="PTHR39576:SF2">
    <property type="entry name" value="ATTACHING AND EFFACING PROTEIN HOMOLOG-RELATED"/>
    <property type="match status" value="1"/>
</dbReference>
<dbReference type="PROSITE" id="PS51127">
    <property type="entry name" value="BIG1"/>
    <property type="match status" value="2"/>
</dbReference>
<dbReference type="InterPro" id="IPR038177">
    <property type="entry name" value="IAT_beta_sf"/>
</dbReference>
<keyword evidence="5" id="KW-1185">Reference proteome</keyword>
<evidence type="ECO:0000313" key="4">
    <source>
        <dbReference type="EMBL" id="GAB51283.1"/>
    </source>
</evidence>
<comment type="similarity">
    <text evidence="1">Belongs to the intimin/invasin family.</text>
</comment>
<feature type="domain" description="Big-1" evidence="3">
    <location>
        <begin position="460"/>
        <end position="553"/>
    </location>
</feature>
<protein>
    <recommendedName>
        <fullName evidence="3">Big-1 domain-containing protein</fullName>
    </recommendedName>
</protein>
<dbReference type="PRINTS" id="PR01369">
    <property type="entry name" value="INTIMIN"/>
</dbReference>
<evidence type="ECO:0000256" key="2">
    <source>
        <dbReference type="SAM" id="MobiDB-lite"/>
    </source>
</evidence>
<organism evidence="4 5">
    <name type="scientific">Atlantibacter hermannii NBRC 105704</name>
    <dbReference type="NCBI Taxonomy" id="1115512"/>
    <lineage>
        <taxon>Bacteria</taxon>
        <taxon>Pseudomonadati</taxon>
        <taxon>Pseudomonadota</taxon>
        <taxon>Gammaproteobacteria</taxon>
        <taxon>Enterobacterales</taxon>
        <taxon>Enterobacteriaceae</taxon>
        <taxon>Atlantibacter</taxon>
    </lineage>
</organism>
<dbReference type="FunFam" id="2.40.160.160:FF:000001">
    <property type="entry name" value="Intimin-like inverse autotransporter SinH"/>
    <property type="match status" value="1"/>
</dbReference>
<dbReference type="Gene3D" id="2.40.160.160">
    <property type="entry name" value="Inverse autotransporter, beta-domain"/>
    <property type="match status" value="1"/>
</dbReference>
<dbReference type="PANTHER" id="PTHR39576">
    <property type="entry name" value="ATTACHING AND EFFACING PROTEIN HOMOLOG-RELATED-RELATED"/>
    <property type="match status" value="1"/>
</dbReference>
<dbReference type="InterPro" id="IPR013783">
    <property type="entry name" value="Ig-like_fold"/>
</dbReference>
<dbReference type="SMART" id="SM00634">
    <property type="entry name" value="BID_1"/>
    <property type="match status" value="4"/>
</dbReference>
<dbReference type="AlphaFoldDB" id="H5UZX5"/>
<dbReference type="InterPro" id="IPR008964">
    <property type="entry name" value="Invasin/intimin_cell_adhesion"/>
</dbReference>
<feature type="region of interest" description="Disordered" evidence="2">
    <location>
        <begin position="860"/>
        <end position="882"/>
    </location>
</feature>
<dbReference type="eggNOG" id="COG4932">
    <property type="taxonomic scope" value="Bacteria"/>
</dbReference>
<dbReference type="InterPro" id="IPR024519">
    <property type="entry name" value="IAT_beta"/>
</dbReference>
<dbReference type="Pfam" id="PF11924">
    <property type="entry name" value="IAT_beta"/>
    <property type="match status" value="1"/>
</dbReference>
<dbReference type="Gene3D" id="2.60.40.10">
    <property type="entry name" value="Immunoglobulins"/>
    <property type="match status" value="4"/>
</dbReference>
<evidence type="ECO:0000313" key="5">
    <source>
        <dbReference type="Proteomes" id="UP000010297"/>
    </source>
</evidence>
<dbReference type="SUPFAM" id="SSF49373">
    <property type="entry name" value="Invasin/intimin cell-adhesion fragments"/>
    <property type="match status" value="4"/>
</dbReference>
<dbReference type="GeneID" id="92827118"/>
<dbReference type="GO" id="GO:0009279">
    <property type="term" value="C:cell outer membrane"/>
    <property type="evidence" value="ECO:0007669"/>
    <property type="project" value="TreeGrafter"/>
</dbReference>
<feature type="compositionally biased region" description="Polar residues" evidence="2">
    <location>
        <begin position="862"/>
        <end position="882"/>
    </location>
</feature>
<evidence type="ECO:0000259" key="3">
    <source>
        <dbReference type="PROSITE" id="PS51127"/>
    </source>
</evidence>
<dbReference type="EMBL" id="BAFF01000002">
    <property type="protein sequence ID" value="GAB51283.1"/>
    <property type="molecule type" value="Genomic_DNA"/>
</dbReference>
<comment type="caution">
    <text evidence="4">The sequence shown here is derived from an EMBL/GenBank/DDBJ whole genome shotgun (WGS) entry which is preliminary data.</text>
</comment>
<proteinExistence type="inferred from homology"/>
<dbReference type="RefSeq" id="WP_002434349.1">
    <property type="nucleotide sequence ID" value="NZ_BAFF01000002.1"/>
</dbReference>
<reference evidence="4 5" key="1">
    <citation type="submission" date="2012-02" db="EMBL/GenBank/DDBJ databases">
        <title>Whole genome shotgun sequence of Escherichia hermannii NBRC 105704.</title>
        <authorList>
            <person name="Yoshida I."/>
            <person name="Hosoyama A."/>
            <person name="Tsuchikane K."/>
            <person name="Katsumata H."/>
            <person name="Yamazaki S."/>
            <person name="Fujita N."/>
        </authorList>
    </citation>
    <scope>NUCLEOTIDE SEQUENCE [LARGE SCALE GENOMIC DNA]</scope>
    <source>
        <strain evidence="4 5">NBRC 105704</strain>
    </source>
</reference>
<dbReference type="Proteomes" id="UP000010297">
    <property type="component" value="Unassembled WGS sequence"/>
</dbReference>
<name>H5UZX5_ATLHE</name>
<dbReference type="GO" id="GO:0007155">
    <property type="term" value="P:cell adhesion"/>
    <property type="evidence" value="ECO:0007669"/>
    <property type="project" value="InterPro"/>
</dbReference>